<sequence>MPKVVDHAERRAQIAEALLAVIGREGLAGVSLRRVAAEAGVTAGMVQHYFASKDEMVSFAMQSAGARYEARIRASVEALGPDATPAATLRTVLTNYIPRSDDELHDGRISLEFQSHAGGRADLSRSLGTDEAPLLGWFTMLVAQACGIPDTDAAPRALGLFATAEGLGLKVISAALSPADALTALDVQLELNGIR</sequence>
<dbReference type="InterPro" id="IPR009057">
    <property type="entry name" value="Homeodomain-like_sf"/>
</dbReference>
<evidence type="ECO:0000313" key="5">
    <source>
        <dbReference type="Proteomes" id="UP001321543"/>
    </source>
</evidence>
<keyword evidence="1 2" id="KW-0238">DNA-binding</keyword>
<name>A0ABN6X5Z1_9MICO</name>
<feature type="domain" description="HTH tetR-type" evidence="3">
    <location>
        <begin position="8"/>
        <end position="68"/>
    </location>
</feature>
<dbReference type="InterPro" id="IPR036271">
    <property type="entry name" value="Tet_transcr_reg_TetR-rel_C_sf"/>
</dbReference>
<feature type="DNA-binding region" description="H-T-H motif" evidence="2">
    <location>
        <begin position="31"/>
        <end position="50"/>
    </location>
</feature>
<dbReference type="RefSeq" id="WP_286299580.1">
    <property type="nucleotide sequence ID" value="NZ_AP027728.1"/>
</dbReference>
<dbReference type="SUPFAM" id="SSF48498">
    <property type="entry name" value="Tetracyclin repressor-like, C-terminal domain"/>
    <property type="match status" value="1"/>
</dbReference>
<dbReference type="Pfam" id="PF00440">
    <property type="entry name" value="TetR_N"/>
    <property type="match status" value="1"/>
</dbReference>
<dbReference type="Proteomes" id="UP001321543">
    <property type="component" value="Chromosome"/>
</dbReference>
<evidence type="ECO:0000256" key="2">
    <source>
        <dbReference type="PROSITE-ProRule" id="PRU00335"/>
    </source>
</evidence>
<dbReference type="PANTHER" id="PTHR30055:SF228">
    <property type="entry name" value="TRANSCRIPTIONAL REGULATOR-RELATED"/>
    <property type="match status" value="1"/>
</dbReference>
<accession>A0ABN6X5Z1</accession>
<dbReference type="Gene3D" id="1.10.357.10">
    <property type="entry name" value="Tetracycline Repressor, domain 2"/>
    <property type="match status" value="1"/>
</dbReference>
<dbReference type="EMBL" id="AP027728">
    <property type="protein sequence ID" value="BDZ39437.1"/>
    <property type="molecule type" value="Genomic_DNA"/>
</dbReference>
<organism evidence="4 5">
    <name type="scientific">Microbacterium suwonense</name>
    <dbReference type="NCBI Taxonomy" id="683047"/>
    <lineage>
        <taxon>Bacteria</taxon>
        <taxon>Bacillati</taxon>
        <taxon>Actinomycetota</taxon>
        <taxon>Actinomycetes</taxon>
        <taxon>Micrococcales</taxon>
        <taxon>Microbacteriaceae</taxon>
        <taxon>Microbacterium</taxon>
    </lineage>
</organism>
<dbReference type="SUPFAM" id="SSF46689">
    <property type="entry name" value="Homeodomain-like"/>
    <property type="match status" value="1"/>
</dbReference>
<evidence type="ECO:0000313" key="4">
    <source>
        <dbReference type="EMBL" id="BDZ39437.1"/>
    </source>
</evidence>
<dbReference type="PROSITE" id="PS50977">
    <property type="entry name" value="HTH_TETR_2"/>
    <property type="match status" value="1"/>
</dbReference>
<evidence type="ECO:0000256" key="1">
    <source>
        <dbReference type="ARBA" id="ARBA00023125"/>
    </source>
</evidence>
<gene>
    <name evidence="4" type="primary">betI</name>
    <name evidence="4" type="ORF">GCM10025863_20510</name>
</gene>
<evidence type="ECO:0000259" key="3">
    <source>
        <dbReference type="PROSITE" id="PS50977"/>
    </source>
</evidence>
<reference evidence="5" key="1">
    <citation type="journal article" date="2019" name="Int. J. Syst. Evol. Microbiol.">
        <title>The Global Catalogue of Microorganisms (GCM) 10K type strain sequencing project: providing services to taxonomists for standard genome sequencing and annotation.</title>
        <authorList>
            <consortium name="The Broad Institute Genomics Platform"/>
            <consortium name="The Broad Institute Genome Sequencing Center for Infectious Disease"/>
            <person name="Wu L."/>
            <person name="Ma J."/>
        </authorList>
    </citation>
    <scope>NUCLEOTIDE SEQUENCE [LARGE SCALE GENOMIC DNA]</scope>
    <source>
        <strain evidence="5">NBRC 106310</strain>
    </source>
</reference>
<dbReference type="PANTHER" id="PTHR30055">
    <property type="entry name" value="HTH-TYPE TRANSCRIPTIONAL REGULATOR RUTR"/>
    <property type="match status" value="1"/>
</dbReference>
<proteinExistence type="predicted"/>
<protein>
    <submittedName>
        <fullName evidence="4">HTH-type transcriptional regulator BetI</fullName>
    </submittedName>
</protein>
<dbReference type="InterPro" id="IPR050109">
    <property type="entry name" value="HTH-type_TetR-like_transc_reg"/>
</dbReference>
<keyword evidence="5" id="KW-1185">Reference proteome</keyword>
<dbReference type="InterPro" id="IPR001647">
    <property type="entry name" value="HTH_TetR"/>
</dbReference>